<name>A0ABQ1UTP1_9BACT</name>
<sequence length="298" mass="34416">MTNYKNQVALLLNVLPEVARESCFALHGGTAINLFVRNMPRLSVDIDLTYIPVEDRQTSFNNINGALDRIAKRLQKVLPKTEVNHQPERLKLQIRNNEALIKIEVNQGIRGLIGQIVPLELCKKASEVFDAFCVIQGVPFGQLYGGKICAAMDRQHPRDIFDVKYLLKEEGFTQEIKTGFLFTLLSSKRPVQEILYPNFIDQRQAFDNQFQGMTEEDFTYENFESTRKELFHVIHENITDSDKEFILKFETGTPDWSIYDFGEYPAVQWKLHNLNKFMQANPEKHQMGLSDLKSLLNI</sequence>
<dbReference type="Proteomes" id="UP000647339">
    <property type="component" value="Unassembled WGS sequence"/>
</dbReference>
<dbReference type="EMBL" id="BMIU01000004">
    <property type="protein sequence ID" value="GGF25017.1"/>
    <property type="molecule type" value="Genomic_DNA"/>
</dbReference>
<evidence type="ECO:0008006" key="3">
    <source>
        <dbReference type="Google" id="ProtNLM"/>
    </source>
</evidence>
<evidence type="ECO:0000313" key="1">
    <source>
        <dbReference type="EMBL" id="GGF25017.1"/>
    </source>
</evidence>
<evidence type="ECO:0000313" key="2">
    <source>
        <dbReference type="Proteomes" id="UP000647339"/>
    </source>
</evidence>
<dbReference type="Pfam" id="PF08843">
    <property type="entry name" value="AbiEii"/>
    <property type="match status" value="1"/>
</dbReference>
<accession>A0ABQ1UTP1</accession>
<gene>
    <name evidence="1" type="ORF">GCM10011339_11410</name>
</gene>
<keyword evidence="2" id="KW-1185">Reference proteome</keyword>
<protein>
    <recommendedName>
        <fullName evidence="3">Nucleotidyl transferase AbiEii/AbiGii toxin family protein</fullName>
    </recommendedName>
</protein>
<reference evidence="2" key="1">
    <citation type="journal article" date="2019" name="Int. J. Syst. Evol. Microbiol.">
        <title>The Global Catalogue of Microorganisms (GCM) 10K type strain sequencing project: providing services to taxonomists for standard genome sequencing and annotation.</title>
        <authorList>
            <consortium name="The Broad Institute Genomics Platform"/>
            <consortium name="The Broad Institute Genome Sequencing Center for Infectious Disease"/>
            <person name="Wu L."/>
            <person name="Ma J."/>
        </authorList>
    </citation>
    <scope>NUCLEOTIDE SEQUENCE [LARGE SCALE GENOMIC DNA]</scope>
    <source>
        <strain evidence="2">CGMCC 1.15407</strain>
    </source>
</reference>
<dbReference type="Gene3D" id="3.10.450.620">
    <property type="entry name" value="JHP933, nucleotidyltransferase-like core domain"/>
    <property type="match status" value="1"/>
</dbReference>
<dbReference type="InterPro" id="IPR014942">
    <property type="entry name" value="AbiEii"/>
</dbReference>
<comment type="caution">
    <text evidence="1">The sequence shown here is derived from an EMBL/GenBank/DDBJ whole genome shotgun (WGS) entry which is preliminary data.</text>
</comment>
<proteinExistence type="predicted"/>
<dbReference type="RefSeq" id="WP_137404487.1">
    <property type="nucleotide sequence ID" value="NZ_BMIU01000004.1"/>
</dbReference>
<organism evidence="1 2">
    <name type="scientific">Echinicola rosea</name>
    <dbReference type="NCBI Taxonomy" id="1807691"/>
    <lineage>
        <taxon>Bacteria</taxon>
        <taxon>Pseudomonadati</taxon>
        <taxon>Bacteroidota</taxon>
        <taxon>Cytophagia</taxon>
        <taxon>Cytophagales</taxon>
        <taxon>Cyclobacteriaceae</taxon>
        <taxon>Echinicola</taxon>
    </lineage>
</organism>